<gene>
    <name evidence="1" type="ORF">RFH988_LOCUS39428</name>
</gene>
<accession>A0A815VDX8</accession>
<name>A0A815VDX8_9BILA</name>
<proteinExistence type="predicted"/>
<evidence type="ECO:0000313" key="2">
    <source>
        <dbReference type="Proteomes" id="UP000663882"/>
    </source>
</evidence>
<reference evidence="1" key="1">
    <citation type="submission" date="2021-02" db="EMBL/GenBank/DDBJ databases">
        <authorList>
            <person name="Nowell W R."/>
        </authorList>
    </citation>
    <scope>NUCLEOTIDE SEQUENCE</scope>
</reference>
<sequence length="62" mass="7297">KEVNTIHDLIIQINSGMGPRTKRIKFRIAEQRTKELYNRFNNNQIKVEELLRGLSLFVVDAK</sequence>
<dbReference type="AlphaFoldDB" id="A0A815VDX8"/>
<dbReference type="EMBL" id="CAJNOO010018645">
    <property type="protein sequence ID" value="CAF1527819.1"/>
    <property type="molecule type" value="Genomic_DNA"/>
</dbReference>
<dbReference type="Proteomes" id="UP000663882">
    <property type="component" value="Unassembled WGS sequence"/>
</dbReference>
<organism evidence="1 2">
    <name type="scientific">Rotaria sordida</name>
    <dbReference type="NCBI Taxonomy" id="392033"/>
    <lineage>
        <taxon>Eukaryota</taxon>
        <taxon>Metazoa</taxon>
        <taxon>Spiralia</taxon>
        <taxon>Gnathifera</taxon>
        <taxon>Rotifera</taxon>
        <taxon>Eurotatoria</taxon>
        <taxon>Bdelloidea</taxon>
        <taxon>Philodinida</taxon>
        <taxon>Philodinidae</taxon>
        <taxon>Rotaria</taxon>
    </lineage>
</organism>
<protein>
    <submittedName>
        <fullName evidence="1">Uncharacterized protein</fullName>
    </submittedName>
</protein>
<comment type="caution">
    <text evidence="1">The sequence shown here is derived from an EMBL/GenBank/DDBJ whole genome shotgun (WGS) entry which is preliminary data.</text>
</comment>
<evidence type="ECO:0000313" key="1">
    <source>
        <dbReference type="EMBL" id="CAF1527819.1"/>
    </source>
</evidence>
<feature type="non-terminal residue" evidence="1">
    <location>
        <position position="1"/>
    </location>
</feature>
<dbReference type="OrthoDB" id="10029846at2759"/>